<dbReference type="AlphaFoldDB" id="A0A3S5BAW8"/>
<dbReference type="EMBL" id="LR134492">
    <property type="protein sequence ID" value="VEI76729.1"/>
    <property type="molecule type" value="Genomic_DNA"/>
</dbReference>
<dbReference type="InterPro" id="IPR029062">
    <property type="entry name" value="Class_I_gatase-like"/>
</dbReference>
<evidence type="ECO:0000313" key="4">
    <source>
        <dbReference type="Proteomes" id="UP000270487"/>
    </source>
</evidence>
<dbReference type="Proteomes" id="UP000270487">
    <property type="component" value="Chromosome"/>
</dbReference>
<dbReference type="PRINTS" id="PR00096">
    <property type="entry name" value="GATASE"/>
</dbReference>
<dbReference type="CDD" id="cd01743">
    <property type="entry name" value="GATase1_Anthranilate_Synthase"/>
    <property type="match status" value="1"/>
</dbReference>
<dbReference type="InterPro" id="IPR017926">
    <property type="entry name" value="GATASE"/>
</dbReference>
<dbReference type="NCBIfam" id="TIGR00566">
    <property type="entry name" value="trpG_papA"/>
    <property type="match status" value="1"/>
</dbReference>
<evidence type="ECO:0000259" key="2">
    <source>
        <dbReference type="Pfam" id="PF00117"/>
    </source>
</evidence>
<reference evidence="3 4" key="1">
    <citation type="submission" date="2018-12" db="EMBL/GenBank/DDBJ databases">
        <authorList>
            <consortium name="Pathogen Informatics"/>
        </authorList>
    </citation>
    <scope>NUCLEOTIDE SEQUENCE [LARGE SCALE GENOMIC DNA]</scope>
    <source>
        <strain evidence="3 4">NCTC13193</strain>
    </source>
</reference>
<dbReference type="GO" id="GO:0046820">
    <property type="term" value="F:4-amino-4-deoxychorismate synthase activity"/>
    <property type="evidence" value="ECO:0007669"/>
    <property type="project" value="UniProtKB-EC"/>
</dbReference>
<dbReference type="PROSITE" id="PS51273">
    <property type="entry name" value="GATASE_TYPE_1"/>
    <property type="match status" value="1"/>
</dbReference>
<evidence type="ECO:0000256" key="1">
    <source>
        <dbReference type="ARBA" id="ARBA00022962"/>
    </source>
</evidence>
<accession>A0A3S5BAW8</accession>
<keyword evidence="3" id="KW-0808">Transferase</keyword>
<sequence>MGVKLQQGLCHRPKSISAVTSLNHEVNLNMLLLIDNYDSFTYNLYQYFCELGAEVLVKRNDELQLADIERLAPQHLVISPGPCTPNEAGISLAAIRHFAGKLPILGVCLGHQALGQAFGADVVRAREVMHGKTSAIRHHNLGVFKGLNNPLTVTRYHSLILDAATLPDCFEVTAWSERDGERDEIMGIRHRTLALEGVQFHPESILSEQGHQLLGNFLGS</sequence>
<dbReference type="NCBIfam" id="NF006462">
    <property type="entry name" value="PRK08857.1"/>
    <property type="match status" value="1"/>
</dbReference>
<dbReference type="GO" id="GO:0005829">
    <property type="term" value="C:cytosol"/>
    <property type="evidence" value="ECO:0007669"/>
    <property type="project" value="TreeGrafter"/>
</dbReference>
<dbReference type="PANTHER" id="PTHR43418:SF4">
    <property type="entry name" value="MULTIFUNCTIONAL TRYPTOPHAN BIOSYNTHESIS PROTEIN"/>
    <property type="match status" value="1"/>
</dbReference>
<dbReference type="FunFam" id="3.40.50.880:FF:000003">
    <property type="entry name" value="Anthranilate synthase component II"/>
    <property type="match status" value="1"/>
</dbReference>
<dbReference type="InterPro" id="IPR006221">
    <property type="entry name" value="TrpG/PapA_dom"/>
</dbReference>
<gene>
    <name evidence="3" type="primary">pabA</name>
    <name evidence="3" type="ORF">NCTC13193_05473</name>
</gene>
<name>A0A3S5BAW8_SERFO</name>
<dbReference type="InterPro" id="IPR050472">
    <property type="entry name" value="Anth_synth/Amidotransfase"/>
</dbReference>
<dbReference type="PRINTS" id="PR00099">
    <property type="entry name" value="CPSGATASE"/>
</dbReference>
<keyword evidence="3" id="KW-0032">Aminotransferase</keyword>
<dbReference type="NCBIfam" id="NF005946">
    <property type="entry name" value="PRK08007.1"/>
    <property type="match status" value="1"/>
</dbReference>
<protein>
    <submittedName>
        <fullName evidence="3">Para-aminobenzoate synthase glutamine amidotransferase component II</fullName>
        <ecNumber evidence="3">2.6.1.85</ecNumber>
    </submittedName>
</protein>
<dbReference type="PANTHER" id="PTHR43418">
    <property type="entry name" value="MULTIFUNCTIONAL TRYPTOPHAN BIOSYNTHESIS PROTEIN-RELATED"/>
    <property type="match status" value="1"/>
</dbReference>
<dbReference type="EC" id="2.6.1.85" evidence="3"/>
<keyword evidence="1 3" id="KW-0315">Glutamine amidotransferase</keyword>
<dbReference type="Gene3D" id="3.40.50.880">
    <property type="match status" value="1"/>
</dbReference>
<dbReference type="Pfam" id="PF00117">
    <property type="entry name" value="GATase"/>
    <property type="match status" value="1"/>
</dbReference>
<dbReference type="GO" id="GO:0004049">
    <property type="term" value="F:anthranilate synthase activity"/>
    <property type="evidence" value="ECO:0007669"/>
    <property type="project" value="TreeGrafter"/>
</dbReference>
<organism evidence="3 4">
    <name type="scientific">Serratia fonticola</name>
    <dbReference type="NCBI Taxonomy" id="47917"/>
    <lineage>
        <taxon>Bacteria</taxon>
        <taxon>Pseudomonadati</taxon>
        <taxon>Pseudomonadota</taxon>
        <taxon>Gammaproteobacteria</taxon>
        <taxon>Enterobacterales</taxon>
        <taxon>Yersiniaceae</taxon>
        <taxon>Serratia</taxon>
    </lineage>
</organism>
<dbReference type="SUPFAM" id="SSF52317">
    <property type="entry name" value="Class I glutamine amidotransferase-like"/>
    <property type="match status" value="1"/>
</dbReference>
<feature type="domain" description="Glutamine amidotransferase" evidence="2">
    <location>
        <begin position="32"/>
        <end position="218"/>
    </location>
</feature>
<dbReference type="NCBIfam" id="NF005271">
    <property type="entry name" value="PRK06774.1"/>
    <property type="match status" value="1"/>
</dbReference>
<evidence type="ECO:0000313" key="3">
    <source>
        <dbReference type="EMBL" id="VEI76729.1"/>
    </source>
</evidence>
<proteinExistence type="predicted"/>
<dbReference type="GO" id="GO:0000162">
    <property type="term" value="P:L-tryptophan biosynthetic process"/>
    <property type="evidence" value="ECO:0007669"/>
    <property type="project" value="TreeGrafter"/>
</dbReference>
<dbReference type="PRINTS" id="PR00097">
    <property type="entry name" value="ANTSNTHASEII"/>
</dbReference>
<dbReference type="GO" id="GO:0046654">
    <property type="term" value="P:tetrahydrofolate biosynthetic process"/>
    <property type="evidence" value="ECO:0007669"/>
    <property type="project" value="TreeGrafter"/>
</dbReference>